<evidence type="ECO:0000313" key="2">
    <source>
        <dbReference type="Proteomes" id="UP000620596"/>
    </source>
</evidence>
<protein>
    <recommendedName>
        <fullName evidence="3">CoA transferase</fullName>
    </recommendedName>
</protein>
<dbReference type="GO" id="GO:0003824">
    <property type="term" value="F:catalytic activity"/>
    <property type="evidence" value="ECO:0007669"/>
    <property type="project" value="InterPro"/>
</dbReference>
<sequence length="301" mass="31652">MLAPSPSFQPLQGVRILSLALNLPGPAALMRCRRMGATCIKLEPPAGDPMGSYNKPAYAQLHEGVKVMTADLKTDGGQKVLHRELAKTDVLLTSFRPSAVEKLGLGWKKLHTLHPALSHVAIVGALGALGEAPGHDLTYMADNDLVTGLELPPTLYADMGGSLMASEAVLQAVLRQREPYAGTGDSHPQGVFLEVALSEAASYLGLPRAWGLTKPGSAVGGGHAGYCVYPCKDGRVAVAALEPHFAASLCAASGVAMKDMKTMFAPSTHEAVAAFLLTQTCGQLDKLAREKDIPLHTLSNQ</sequence>
<name>A0A916SJV7_9BURK</name>
<comment type="caution">
    <text evidence="1">The sequence shown here is derived from an EMBL/GenBank/DDBJ whole genome shotgun (WGS) entry which is preliminary data.</text>
</comment>
<dbReference type="AlphaFoldDB" id="A0A916SJV7"/>
<gene>
    <name evidence="1" type="ORF">GCM10011496_26770</name>
</gene>
<reference evidence="1" key="1">
    <citation type="journal article" date="2014" name="Int. J. Syst. Evol. Microbiol.">
        <title>Complete genome sequence of Corynebacterium casei LMG S-19264T (=DSM 44701T), isolated from a smear-ripened cheese.</title>
        <authorList>
            <consortium name="US DOE Joint Genome Institute (JGI-PGF)"/>
            <person name="Walter F."/>
            <person name="Albersmeier A."/>
            <person name="Kalinowski J."/>
            <person name="Ruckert C."/>
        </authorList>
    </citation>
    <scope>NUCLEOTIDE SEQUENCE</scope>
    <source>
        <strain evidence="1">CGMCC 1.15322</strain>
    </source>
</reference>
<dbReference type="InterPro" id="IPR003673">
    <property type="entry name" value="CoA-Trfase_fam_III"/>
</dbReference>
<dbReference type="SUPFAM" id="SSF89796">
    <property type="entry name" value="CoA-transferase family III (CaiB/BaiF)"/>
    <property type="match status" value="1"/>
</dbReference>
<organism evidence="1 2">
    <name type="scientific">Polaromonas eurypsychrophila</name>
    <dbReference type="NCBI Taxonomy" id="1614635"/>
    <lineage>
        <taxon>Bacteria</taxon>
        <taxon>Pseudomonadati</taxon>
        <taxon>Pseudomonadota</taxon>
        <taxon>Betaproteobacteria</taxon>
        <taxon>Burkholderiales</taxon>
        <taxon>Comamonadaceae</taxon>
        <taxon>Polaromonas</taxon>
    </lineage>
</organism>
<evidence type="ECO:0000313" key="1">
    <source>
        <dbReference type="EMBL" id="GGB04435.1"/>
    </source>
</evidence>
<dbReference type="PANTHER" id="PTHR48228:SF5">
    <property type="entry name" value="ALPHA-METHYLACYL-COA RACEMASE"/>
    <property type="match status" value="1"/>
</dbReference>
<proteinExistence type="predicted"/>
<dbReference type="InterPro" id="IPR044855">
    <property type="entry name" value="CoA-Trfase_III_dom3_sf"/>
</dbReference>
<keyword evidence="2" id="KW-1185">Reference proteome</keyword>
<reference evidence="1" key="2">
    <citation type="submission" date="2020-09" db="EMBL/GenBank/DDBJ databases">
        <authorList>
            <person name="Sun Q."/>
            <person name="Zhou Y."/>
        </authorList>
    </citation>
    <scope>NUCLEOTIDE SEQUENCE</scope>
    <source>
        <strain evidence="1">CGMCC 1.15322</strain>
    </source>
</reference>
<dbReference type="Proteomes" id="UP000620596">
    <property type="component" value="Unassembled WGS sequence"/>
</dbReference>
<dbReference type="Gene3D" id="3.40.50.10540">
    <property type="entry name" value="Crotonobetainyl-coa:carnitine coa-transferase, domain 1"/>
    <property type="match status" value="1"/>
</dbReference>
<dbReference type="Gene3D" id="3.30.1540.10">
    <property type="entry name" value="formyl-coa transferase, domain 3"/>
    <property type="match status" value="1"/>
</dbReference>
<dbReference type="InterPro" id="IPR050509">
    <property type="entry name" value="CoA-transferase_III"/>
</dbReference>
<dbReference type="PANTHER" id="PTHR48228">
    <property type="entry name" value="SUCCINYL-COA--D-CITRAMALATE COA-TRANSFERASE"/>
    <property type="match status" value="1"/>
</dbReference>
<dbReference type="Pfam" id="PF02515">
    <property type="entry name" value="CoA_transf_3"/>
    <property type="match status" value="1"/>
</dbReference>
<evidence type="ECO:0008006" key="3">
    <source>
        <dbReference type="Google" id="ProtNLM"/>
    </source>
</evidence>
<dbReference type="InterPro" id="IPR023606">
    <property type="entry name" value="CoA-Trfase_III_dom_1_sf"/>
</dbReference>
<accession>A0A916SJV7</accession>
<dbReference type="RefSeq" id="WP_188709012.1">
    <property type="nucleotide sequence ID" value="NZ_BMIG01000009.1"/>
</dbReference>
<dbReference type="EMBL" id="BMIG01000009">
    <property type="protein sequence ID" value="GGB04435.1"/>
    <property type="molecule type" value="Genomic_DNA"/>
</dbReference>